<dbReference type="InterPro" id="IPR029044">
    <property type="entry name" value="Nucleotide-diphossugar_trans"/>
</dbReference>
<accession>A0A1F7HG68</accession>
<dbReference type="InterPro" id="IPR001173">
    <property type="entry name" value="Glyco_trans_2-like"/>
</dbReference>
<dbReference type="Gene3D" id="3.90.550.10">
    <property type="entry name" value="Spore Coat Polysaccharide Biosynthesis Protein SpsA, Chain A"/>
    <property type="match status" value="1"/>
</dbReference>
<dbReference type="Pfam" id="PF00535">
    <property type="entry name" value="Glycos_transf_2"/>
    <property type="match status" value="1"/>
</dbReference>
<dbReference type="SUPFAM" id="SSF53448">
    <property type="entry name" value="Nucleotide-diphospho-sugar transferases"/>
    <property type="match status" value="1"/>
</dbReference>
<sequence>MKRPLVSVIVATKNAEKFIKNSLESVKKQTYQAIEIILVDNHSTDQTINIAKKYADQLLVSGPERSSQRNFGVKKSHGEYLLFLDADMELSLRVINRCVEINKKFDIAGVYIPEIIKGKNYWSKVRNFERHFYTGTVIDAVRFVPKRVFEKIGGFDETLYAGEDWDFDRRIRKIGKTANVNVPLYHDENDFSLIKYLKKKSYYSLGIQKYRKKWKNDLDTQKQLGFWYRYFIVFLESGKWRRLINHPFLTCGMMFLKFCIGTVYLYNKTKS</sequence>
<dbReference type="Proteomes" id="UP000177199">
    <property type="component" value="Unassembled WGS sequence"/>
</dbReference>
<feature type="domain" description="Glycosyltransferase 2-like" evidence="2">
    <location>
        <begin position="7"/>
        <end position="132"/>
    </location>
</feature>
<proteinExistence type="predicted"/>
<evidence type="ECO:0000313" key="4">
    <source>
        <dbReference type="Proteomes" id="UP000177199"/>
    </source>
</evidence>
<comment type="caution">
    <text evidence="3">The sequence shown here is derived from an EMBL/GenBank/DDBJ whole genome shotgun (WGS) entry which is preliminary data.</text>
</comment>
<evidence type="ECO:0000259" key="2">
    <source>
        <dbReference type="Pfam" id="PF00535"/>
    </source>
</evidence>
<reference evidence="3 4" key="1">
    <citation type="journal article" date="2016" name="Nat. Commun.">
        <title>Thousands of microbial genomes shed light on interconnected biogeochemical processes in an aquifer system.</title>
        <authorList>
            <person name="Anantharaman K."/>
            <person name="Brown C.T."/>
            <person name="Hug L.A."/>
            <person name="Sharon I."/>
            <person name="Castelle C.J."/>
            <person name="Probst A.J."/>
            <person name="Thomas B.C."/>
            <person name="Singh A."/>
            <person name="Wilkins M.J."/>
            <person name="Karaoz U."/>
            <person name="Brodie E.L."/>
            <person name="Williams K.H."/>
            <person name="Hubbard S.S."/>
            <person name="Banfield J.F."/>
        </authorList>
    </citation>
    <scope>NUCLEOTIDE SEQUENCE [LARGE SCALE GENOMIC DNA]</scope>
</reference>
<evidence type="ECO:0000313" key="3">
    <source>
        <dbReference type="EMBL" id="OGK30249.1"/>
    </source>
</evidence>
<dbReference type="EMBL" id="MFZV01000048">
    <property type="protein sequence ID" value="OGK30249.1"/>
    <property type="molecule type" value="Genomic_DNA"/>
</dbReference>
<organism evidence="3 4">
    <name type="scientific">Candidatus Roizmanbacteria bacterium RIFCSPHIGHO2_12_FULL_33_9</name>
    <dbReference type="NCBI Taxonomy" id="1802045"/>
    <lineage>
        <taxon>Bacteria</taxon>
        <taxon>Candidatus Roizmaniibacteriota</taxon>
    </lineage>
</organism>
<name>A0A1F7HG68_9BACT</name>
<dbReference type="AlphaFoldDB" id="A0A1F7HG68"/>
<keyword evidence="1" id="KW-1133">Transmembrane helix</keyword>
<dbReference type="PANTHER" id="PTHR22916">
    <property type="entry name" value="GLYCOSYLTRANSFERASE"/>
    <property type="match status" value="1"/>
</dbReference>
<evidence type="ECO:0000256" key="1">
    <source>
        <dbReference type="SAM" id="Phobius"/>
    </source>
</evidence>
<keyword evidence="1" id="KW-0472">Membrane</keyword>
<dbReference type="PANTHER" id="PTHR22916:SF66">
    <property type="entry name" value="BETA-1,3-GALACTOSYLTRANSFERASE-RELATED"/>
    <property type="match status" value="1"/>
</dbReference>
<keyword evidence="1" id="KW-0812">Transmembrane</keyword>
<gene>
    <name evidence="3" type="ORF">A3F29_04010</name>
</gene>
<protein>
    <recommendedName>
        <fullName evidence="2">Glycosyltransferase 2-like domain-containing protein</fullName>
    </recommendedName>
</protein>
<feature type="transmembrane region" description="Helical" evidence="1">
    <location>
        <begin position="248"/>
        <end position="266"/>
    </location>
</feature>